<proteinExistence type="predicted"/>
<feature type="region of interest" description="Disordered" evidence="6">
    <location>
        <begin position="60"/>
        <end position="97"/>
    </location>
</feature>
<keyword evidence="9" id="KW-1185">Reference proteome</keyword>
<dbReference type="EnsemblPlants" id="Kaladp0071s0390.1.v1.1">
    <property type="protein sequence ID" value="Kaladp0071s0390.1.v1.1.CDS.1"/>
    <property type="gene ID" value="Kaladp0071s0390.v1.1"/>
</dbReference>
<keyword evidence="2" id="KW-0805">Transcription regulation</keyword>
<dbReference type="GO" id="GO:0005634">
    <property type="term" value="C:nucleus"/>
    <property type="evidence" value="ECO:0007669"/>
    <property type="project" value="UniProtKB-SubCell"/>
</dbReference>
<dbReference type="PANTHER" id="PTHR45764">
    <property type="entry name" value="BZIP TRANSCRIPTION FACTOR 44"/>
    <property type="match status" value="1"/>
</dbReference>
<evidence type="ECO:0000313" key="9">
    <source>
        <dbReference type="Proteomes" id="UP000594263"/>
    </source>
</evidence>
<evidence type="ECO:0000256" key="3">
    <source>
        <dbReference type="ARBA" id="ARBA00023125"/>
    </source>
</evidence>
<dbReference type="GO" id="GO:0000976">
    <property type="term" value="F:transcription cis-regulatory region binding"/>
    <property type="evidence" value="ECO:0007669"/>
    <property type="project" value="TreeGrafter"/>
</dbReference>
<dbReference type="AlphaFoldDB" id="A0A7N0UML9"/>
<evidence type="ECO:0000256" key="5">
    <source>
        <dbReference type="ARBA" id="ARBA00023242"/>
    </source>
</evidence>
<dbReference type="SUPFAM" id="SSF57959">
    <property type="entry name" value="Leucine zipper domain"/>
    <property type="match status" value="1"/>
</dbReference>
<accession>A0A7N0UML9</accession>
<evidence type="ECO:0000256" key="6">
    <source>
        <dbReference type="SAM" id="MobiDB-lite"/>
    </source>
</evidence>
<evidence type="ECO:0000256" key="4">
    <source>
        <dbReference type="ARBA" id="ARBA00023163"/>
    </source>
</evidence>
<keyword evidence="3" id="KW-0238">DNA-binding</keyword>
<dbReference type="OMA" id="KENSCMQ"/>
<dbReference type="Pfam" id="PF00170">
    <property type="entry name" value="bZIP_1"/>
    <property type="match status" value="1"/>
</dbReference>
<dbReference type="InterPro" id="IPR045314">
    <property type="entry name" value="bZIP_plant_GBF1"/>
</dbReference>
<dbReference type="InterPro" id="IPR046347">
    <property type="entry name" value="bZIP_sf"/>
</dbReference>
<dbReference type="InterPro" id="IPR004827">
    <property type="entry name" value="bZIP"/>
</dbReference>
<sequence>MMAQCQEPVHPDRFSYLGCFNDDDSAWGFEEQDHPVHCNYPVLETGFSELEEVLSQFQAGSSSGSDVNNRAVYSMDERKQRRMDSNRESARRSRWRKKRHLENLKTESNRLKAQNREFKNRFNTAVCLNRTVRRENERLKAESLVLWARLCNLSNIFLARQLMMS</sequence>
<evidence type="ECO:0000313" key="8">
    <source>
        <dbReference type="EnsemblPlants" id="Kaladp0071s0390.1.v1.1.CDS.1"/>
    </source>
</evidence>
<dbReference type="Proteomes" id="UP000594263">
    <property type="component" value="Unplaced"/>
</dbReference>
<dbReference type="GO" id="GO:0046982">
    <property type="term" value="F:protein heterodimerization activity"/>
    <property type="evidence" value="ECO:0007669"/>
    <property type="project" value="UniProtKB-ARBA"/>
</dbReference>
<dbReference type="PANTHER" id="PTHR45764:SF52">
    <property type="entry name" value="BASIC LEUCINE ZIPPER 4"/>
    <property type="match status" value="1"/>
</dbReference>
<evidence type="ECO:0000259" key="7">
    <source>
        <dbReference type="PROSITE" id="PS50217"/>
    </source>
</evidence>
<comment type="subcellular location">
    <subcellularLocation>
        <location evidence="1">Nucleus</location>
    </subcellularLocation>
</comment>
<organism evidence="8 9">
    <name type="scientific">Kalanchoe fedtschenkoi</name>
    <name type="common">Lavender scallops</name>
    <name type="synonym">South American air plant</name>
    <dbReference type="NCBI Taxonomy" id="63787"/>
    <lineage>
        <taxon>Eukaryota</taxon>
        <taxon>Viridiplantae</taxon>
        <taxon>Streptophyta</taxon>
        <taxon>Embryophyta</taxon>
        <taxon>Tracheophyta</taxon>
        <taxon>Spermatophyta</taxon>
        <taxon>Magnoliopsida</taxon>
        <taxon>eudicotyledons</taxon>
        <taxon>Gunneridae</taxon>
        <taxon>Pentapetalae</taxon>
        <taxon>Saxifragales</taxon>
        <taxon>Crassulaceae</taxon>
        <taxon>Kalanchoe</taxon>
    </lineage>
</organism>
<dbReference type="FunFam" id="1.20.5.170:FF:000020">
    <property type="entry name" value="BZIP transcription factor"/>
    <property type="match status" value="1"/>
</dbReference>
<name>A0A7N0UML9_KALFE</name>
<keyword evidence="5" id="KW-0539">Nucleus</keyword>
<dbReference type="CDD" id="cd14702">
    <property type="entry name" value="bZIP_plant_GBF1"/>
    <property type="match status" value="1"/>
</dbReference>
<evidence type="ECO:0000256" key="2">
    <source>
        <dbReference type="ARBA" id="ARBA00023015"/>
    </source>
</evidence>
<feature type="domain" description="BZIP" evidence="7">
    <location>
        <begin position="76"/>
        <end position="121"/>
    </location>
</feature>
<dbReference type="SMART" id="SM00338">
    <property type="entry name" value="BRLZ"/>
    <property type="match status" value="1"/>
</dbReference>
<dbReference type="GO" id="GO:0045893">
    <property type="term" value="P:positive regulation of DNA-templated transcription"/>
    <property type="evidence" value="ECO:0007669"/>
    <property type="project" value="TreeGrafter"/>
</dbReference>
<feature type="compositionally biased region" description="Basic and acidic residues" evidence="6">
    <location>
        <begin position="75"/>
        <end position="91"/>
    </location>
</feature>
<dbReference type="Gene3D" id="1.20.5.170">
    <property type="match status" value="1"/>
</dbReference>
<evidence type="ECO:0000256" key="1">
    <source>
        <dbReference type="ARBA" id="ARBA00004123"/>
    </source>
</evidence>
<reference evidence="8" key="1">
    <citation type="submission" date="2021-01" db="UniProtKB">
        <authorList>
            <consortium name="EnsemblPlants"/>
        </authorList>
    </citation>
    <scope>IDENTIFICATION</scope>
</reference>
<dbReference type="PROSITE" id="PS00036">
    <property type="entry name" value="BZIP_BASIC"/>
    <property type="match status" value="1"/>
</dbReference>
<protein>
    <recommendedName>
        <fullName evidence="7">BZIP domain-containing protein</fullName>
    </recommendedName>
</protein>
<keyword evidence="4" id="KW-0804">Transcription</keyword>
<dbReference type="PROSITE" id="PS50217">
    <property type="entry name" value="BZIP"/>
    <property type="match status" value="1"/>
</dbReference>
<dbReference type="Gramene" id="Kaladp0071s0390.1.v1.1">
    <property type="protein sequence ID" value="Kaladp0071s0390.1.v1.1.CDS.1"/>
    <property type="gene ID" value="Kaladp0071s0390.v1.1"/>
</dbReference>
<dbReference type="GO" id="GO:0003700">
    <property type="term" value="F:DNA-binding transcription factor activity"/>
    <property type="evidence" value="ECO:0007669"/>
    <property type="project" value="InterPro"/>
</dbReference>